<dbReference type="EMBL" id="ML179038">
    <property type="protein sequence ID" value="THV07408.1"/>
    <property type="molecule type" value="Genomic_DNA"/>
</dbReference>
<gene>
    <name evidence="1" type="ORF">K435DRAFT_848350</name>
</gene>
<sequence>MIGVLHDIHGSTVTVPLPKSRHSNLSMAASLEANGERVTPPSTEHSSSFVKDTSYVCAFNPSRLRSRFPDPDINLIFLRPLSPITTIHERGNSPDNFDLDSCNDFDTSTGAWLFLAFFSSGFSFGSSTMDYAWAWVWCSDLVRCSKIGAISLKGLIVDAVSLTSVEPVFAAKY</sequence>
<proteinExistence type="predicted"/>
<dbReference type="Proteomes" id="UP000297245">
    <property type="component" value="Unassembled WGS sequence"/>
</dbReference>
<keyword evidence="2" id="KW-1185">Reference proteome</keyword>
<protein>
    <submittedName>
        <fullName evidence="1">Uncharacterized protein</fullName>
    </submittedName>
</protein>
<reference evidence="1 2" key="1">
    <citation type="journal article" date="2019" name="Nat. Ecol. Evol.">
        <title>Megaphylogeny resolves global patterns of mushroom evolution.</title>
        <authorList>
            <person name="Varga T."/>
            <person name="Krizsan K."/>
            <person name="Foldi C."/>
            <person name="Dima B."/>
            <person name="Sanchez-Garcia M."/>
            <person name="Sanchez-Ramirez S."/>
            <person name="Szollosi G.J."/>
            <person name="Szarkandi J.G."/>
            <person name="Papp V."/>
            <person name="Albert L."/>
            <person name="Andreopoulos W."/>
            <person name="Angelini C."/>
            <person name="Antonin V."/>
            <person name="Barry K.W."/>
            <person name="Bougher N.L."/>
            <person name="Buchanan P."/>
            <person name="Buyck B."/>
            <person name="Bense V."/>
            <person name="Catcheside P."/>
            <person name="Chovatia M."/>
            <person name="Cooper J."/>
            <person name="Damon W."/>
            <person name="Desjardin D."/>
            <person name="Finy P."/>
            <person name="Geml J."/>
            <person name="Haridas S."/>
            <person name="Hughes K."/>
            <person name="Justo A."/>
            <person name="Karasinski D."/>
            <person name="Kautmanova I."/>
            <person name="Kiss B."/>
            <person name="Kocsube S."/>
            <person name="Kotiranta H."/>
            <person name="LaButti K.M."/>
            <person name="Lechner B.E."/>
            <person name="Liimatainen K."/>
            <person name="Lipzen A."/>
            <person name="Lukacs Z."/>
            <person name="Mihaltcheva S."/>
            <person name="Morgado L.N."/>
            <person name="Niskanen T."/>
            <person name="Noordeloos M.E."/>
            <person name="Ohm R.A."/>
            <person name="Ortiz-Santana B."/>
            <person name="Ovrebo C."/>
            <person name="Racz N."/>
            <person name="Riley R."/>
            <person name="Savchenko A."/>
            <person name="Shiryaev A."/>
            <person name="Soop K."/>
            <person name="Spirin V."/>
            <person name="Szebenyi C."/>
            <person name="Tomsovsky M."/>
            <person name="Tulloss R.E."/>
            <person name="Uehling J."/>
            <person name="Grigoriev I.V."/>
            <person name="Vagvolgyi C."/>
            <person name="Papp T."/>
            <person name="Martin F.M."/>
            <person name="Miettinen O."/>
            <person name="Hibbett D.S."/>
            <person name="Nagy L.G."/>
        </authorList>
    </citation>
    <scope>NUCLEOTIDE SEQUENCE [LARGE SCALE GENOMIC DNA]</scope>
    <source>
        <strain evidence="1 2">CBS 962.96</strain>
    </source>
</reference>
<evidence type="ECO:0000313" key="2">
    <source>
        <dbReference type="Proteomes" id="UP000297245"/>
    </source>
</evidence>
<organism evidence="1 2">
    <name type="scientific">Dendrothele bispora (strain CBS 962.96)</name>
    <dbReference type="NCBI Taxonomy" id="1314807"/>
    <lineage>
        <taxon>Eukaryota</taxon>
        <taxon>Fungi</taxon>
        <taxon>Dikarya</taxon>
        <taxon>Basidiomycota</taxon>
        <taxon>Agaricomycotina</taxon>
        <taxon>Agaricomycetes</taxon>
        <taxon>Agaricomycetidae</taxon>
        <taxon>Agaricales</taxon>
        <taxon>Agaricales incertae sedis</taxon>
        <taxon>Dendrothele</taxon>
    </lineage>
</organism>
<accession>A0A4S8MVU4</accession>
<evidence type="ECO:0000313" key="1">
    <source>
        <dbReference type="EMBL" id="THV07408.1"/>
    </source>
</evidence>
<dbReference type="AlphaFoldDB" id="A0A4S8MVU4"/>
<name>A0A4S8MVU4_DENBC</name>